<keyword evidence="2" id="KW-0812">Transmembrane</keyword>
<protein>
    <submittedName>
        <fullName evidence="3">Uncharacterized protein</fullName>
    </submittedName>
</protein>
<feature type="transmembrane region" description="Helical" evidence="2">
    <location>
        <begin position="51"/>
        <end position="71"/>
    </location>
</feature>
<keyword evidence="4" id="KW-1185">Reference proteome</keyword>
<evidence type="ECO:0000256" key="1">
    <source>
        <dbReference type="SAM" id="MobiDB-lite"/>
    </source>
</evidence>
<dbReference type="Proteomes" id="UP001549098">
    <property type="component" value="Unassembled WGS sequence"/>
</dbReference>
<name>A0ABV2FAW2_9BACL</name>
<accession>A0ABV2FAW2</accession>
<feature type="compositionally biased region" description="Basic residues" evidence="1">
    <location>
        <begin position="1"/>
        <end position="16"/>
    </location>
</feature>
<comment type="caution">
    <text evidence="3">The sequence shown here is derived from an EMBL/GenBank/DDBJ whole genome shotgun (WGS) entry which is preliminary data.</text>
</comment>
<dbReference type="EMBL" id="JBEPLV010000007">
    <property type="protein sequence ID" value="MET3548908.1"/>
    <property type="molecule type" value="Genomic_DNA"/>
</dbReference>
<reference evidence="3 4" key="1">
    <citation type="submission" date="2024-06" db="EMBL/GenBank/DDBJ databases">
        <title>Genomic Encyclopedia of Type Strains, Phase IV (KMG-IV): sequencing the most valuable type-strain genomes for metagenomic binning, comparative biology and taxonomic classification.</title>
        <authorList>
            <person name="Goeker M."/>
        </authorList>
    </citation>
    <scope>NUCLEOTIDE SEQUENCE [LARGE SCALE GENOMIC DNA]</scope>
    <source>
        <strain evidence="3 4">DSM 17253</strain>
    </source>
</reference>
<keyword evidence="2" id="KW-0472">Membrane</keyword>
<keyword evidence="2" id="KW-1133">Transmembrane helix</keyword>
<sequence>MKPVKSAKPRKRVKSRSKPEKPVRISGLVPSATPGMGAGGSIGAMSTGKQLAFISAFLFLIAATISLYLAWIDLHGGNAPEELF</sequence>
<organism evidence="3 4">
    <name type="scientific">Paenibacillus favisporus</name>
    <dbReference type="NCBI Taxonomy" id="221028"/>
    <lineage>
        <taxon>Bacteria</taxon>
        <taxon>Bacillati</taxon>
        <taxon>Bacillota</taxon>
        <taxon>Bacilli</taxon>
        <taxon>Bacillales</taxon>
        <taxon>Paenibacillaceae</taxon>
        <taxon>Paenibacillus</taxon>
    </lineage>
</organism>
<evidence type="ECO:0000313" key="4">
    <source>
        <dbReference type="Proteomes" id="UP001549098"/>
    </source>
</evidence>
<gene>
    <name evidence="3" type="ORF">ABID47_005540</name>
</gene>
<proteinExistence type="predicted"/>
<feature type="region of interest" description="Disordered" evidence="1">
    <location>
        <begin position="1"/>
        <end position="32"/>
    </location>
</feature>
<evidence type="ECO:0000313" key="3">
    <source>
        <dbReference type="EMBL" id="MET3548908.1"/>
    </source>
</evidence>
<evidence type="ECO:0000256" key="2">
    <source>
        <dbReference type="SAM" id="Phobius"/>
    </source>
</evidence>